<gene>
    <name evidence="1" type="ORF">LJD61_05690</name>
</gene>
<dbReference type="EMBL" id="JAJEKE010000003">
    <property type="protein sequence ID" value="MCQ1529039.1"/>
    <property type="molecule type" value="Genomic_DNA"/>
</dbReference>
<accession>A0ABT1NEJ1</accession>
<keyword evidence="2" id="KW-1185">Reference proteome</keyword>
<dbReference type="RefSeq" id="WP_255226557.1">
    <property type="nucleotide sequence ID" value="NZ_JAJEKE010000003.1"/>
</dbReference>
<comment type="caution">
    <text evidence="1">The sequence shown here is derived from an EMBL/GenBank/DDBJ whole genome shotgun (WGS) entry which is preliminary data.</text>
</comment>
<protein>
    <submittedName>
        <fullName evidence="1">Uncharacterized protein</fullName>
    </submittedName>
</protein>
<reference evidence="1 2" key="1">
    <citation type="submission" date="2021-10" db="EMBL/GenBank/DDBJ databases">
        <title>Lutispora strain m25 sp. nov., a thermophilic, non-spore-forming bacterium isolated from a lab-scale methanogenic bioreactor digesting anaerobic sludge.</title>
        <authorList>
            <person name="El Houari A."/>
            <person name="Mcdonald J."/>
        </authorList>
    </citation>
    <scope>NUCLEOTIDE SEQUENCE [LARGE SCALE GENOMIC DNA]</scope>
    <source>
        <strain evidence="2">m25</strain>
    </source>
</reference>
<sequence length="70" mass="7881">MNEALIKELIKYKLNAANAIVNSMPPKAAEEIRSFSRIIMEGIEEGCKAMNEKNTLNSKKSNKLDKIDIE</sequence>
<proteinExistence type="predicted"/>
<evidence type="ECO:0000313" key="1">
    <source>
        <dbReference type="EMBL" id="MCQ1529039.1"/>
    </source>
</evidence>
<name>A0ABT1NEJ1_9FIRM</name>
<evidence type="ECO:0000313" key="2">
    <source>
        <dbReference type="Proteomes" id="UP001651880"/>
    </source>
</evidence>
<organism evidence="1 2">
    <name type="scientific">Lutispora saccharofermentans</name>
    <dbReference type="NCBI Taxonomy" id="3024236"/>
    <lineage>
        <taxon>Bacteria</taxon>
        <taxon>Bacillati</taxon>
        <taxon>Bacillota</taxon>
        <taxon>Clostridia</taxon>
        <taxon>Lutisporales</taxon>
        <taxon>Lutisporaceae</taxon>
        <taxon>Lutispora</taxon>
    </lineage>
</organism>
<dbReference type="Proteomes" id="UP001651880">
    <property type="component" value="Unassembled WGS sequence"/>
</dbReference>